<dbReference type="Proteomes" id="UP000237144">
    <property type="component" value="Unassembled WGS sequence"/>
</dbReference>
<sequence length="444" mass="47731">MLWTALQLALAAVACVAADSQYEQVHFGAPAALSGETSDAQWLVEARNILSRHPLIDGHVDLPYVVRHLSTRPLDVLPDLATGLAGHVDIPKLRAGKVGGVFHVAYAPCDEEPTGPDFLQPTNSVEWALESVDLVHRMVEQHPEELALATTAQGVRDAFADGKIATLLALEGSHHLMNSLAILRLFAQLGVRYLTLTHTCHTSFASSAGDGSPIEPIHDGNGLTGFGRELVPELNRLGMMVDLSHVSDQTMLDAISLSKAPVIFSHSGARAVCDHPRNVPDNVLDLIGPGADQNNGVVMVVFYPSFIDPHNATHIRVADHIEYIATRCGKKHVGVGSDFDGMRESVAGLEDASKFPNLIAELLRRGWTESEIADLVGGNVLRVMEDVEAVKASLAGESASPAVYEKRSGHDLPVVWGGPGGEYLPQDVADEVHKRFGERNEGEL</sequence>
<keyword evidence="1" id="KW-0482">Metalloprotease</keyword>
<evidence type="ECO:0000256" key="1">
    <source>
        <dbReference type="RuleBase" id="RU341113"/>
    </source>
</evidence>
<comment type="similarity">
    <text evidence="1">Belongs to the metallo-dependent hydrolases superfamily. Peptidase M19 family.</text>
</comment>
<comment type="catalytic activity">
    <reaction evidence="1">
        <text>an L-aminoacyl-L-amino acid + H2O = 2 an L-alpha-amino acid</text>
        <dbReference type="Rhea" id="RHEA:48940"/>
        <dbReference type="ChEBI" id="CHEBI:15377"/>
        <dbReference type="ChEBI" id="CHEBI:59869"/>
        <dbReference type="ChEBI" id="CHEBI:77460"/>
        <dbReference type="EC" id="3.4.13.19"/>
    </reaction>
</comment>
<gene>
    <name evidence="2" type="ORF">BMF94_6130</name>
</gene>
<organism evidence="2 3">
    <name type="scientific">Rhodotorula taiwanensis</name>
    <dbReference type="NCBI Taxonomy" id="741276"/>
    <lineage>
        <taxon>Eukaryota</taxon>
        <taxon>Fungi</taxon>
        <taxon>Dikarya</taxon>
        <taxon>Basidiomycota</taxon>
        <taxon>Pucciniomycotina</taxon>
        <taxon>Microbotryomycetes</taxon>
        <taxon>Sporidiobolales</taxon>
        <taxon>Sporidiobolaceae</taxon>
        <taxon>Rhodotorula</taxon>
    </lineage>
</organism>
<comment type="caution">
    <text evidence="2">The sequence shown here is derived from an EMBL/GenBank/DDBJ whole genome shotgun (WGS) entry which is preliminary data.</text>
</comment>
<dbReference type="InterPro" id="IPR032466">
    <property type="entry name" value="Metal_Hydrolase"/>
</dbReference>
<dbReference type="InterPro" id="IPR008257">
    <property type="entry name" value="Pept_M19"/>
</dbReference>
<feature type="chain" id="PRO_5015367932" description="Dipeptidase" evidence="1">
    <location>
        <begin position="19"/>
        <end position="444"/>
    </location>
</feature>
<dbReference type="EC" id="3.4.13.19" evidence="1"/>
<dbReference type="SUPFAM" id="SSF51556">
    <property type="entry name" value="Metallo-dependent hydrolases"/>
    <property type="match status" value="1"/>
</dbReference>
<name>A0A2S5B1S6_9BASI</name>
<dbReference type="PROSITE" id="PS51365">
    <property type="entry name" value="RENAL_DIPEPTIDASE_2"/>
    <property type="match status" value="1"/>
</dbReference>
<evidence type="ECO:0000313" key="2">
    <source>
        <dbReference type="EMBL" id="POY70720.1"/>
    </source>
</evidence>
<keyword evidence="1" id="KW-0224">Dipeptidase</keyword>
<dbReference type="GO" id="GO:0070573">
    <property type="term" value="F:metallodipeptidase activity"/>
    <property type="evidence" value="ECO:0007669"/>
    <property type="project" value="InterPro"/>
</dbReference>
<dbReference type="OrthoDB" id="445695at2759"/>
<dbReference type="EMBL" id="PJQD01000097">
    <property type="protein sequence ID" value="POY70720.1"/>
    <property type="molecule type" value="Genomic_DNA"/>
</dbReference>
<keyword evidence="3" id="KW-1185">Reference proteome</keyword>
<dbReference type="PANTHER" id="PTHR10443:SF12">
    <property type="entry name" value="DIPEPTIDASE"/>
    <property type="match status" value="1"/>
</dbReference>
<dbReference type="GO" id="GO:0046872">
    <property type="term" value="F:metal ion binding"/>
    <property type="evidence" value="ECO:0007669"/>
    <property type="project" value="UniProtKB-UniRule"/>
</dbReference>
<dbReference type="CDD" id="cd01301">
    <property type="entry name" value="rDP_like"/>
    <property type="match status" value="1"/>
</dbReference>
<dbReference type="GO" id="GO:0006508">
    <property type="term" value="P:proteolysis"/>
    <property type="evidence" value="ECO:0007669"/>
    <property type="project" value="UniProtKB-KW"/>
</dbReference>
<keyword evidence="1" id="KW-0479">Metal-binding</keyword>
<evidence type="ECO:0000313" key="3">
    <source>
        <dbReference type="Proteomes" id="UP000237144"/>
    </source>
</evidence>
<accession>A0A2S5B1S6</accession>
<feature type="signal peptide" evidence="1">
    <location>
        <begin position="1"/>
        <end position="18"/>
    </location>
</feature>
<protein>
    <recommendedName>
        <fullName evidence="1">Dipeptidase</fullName>
        <ecNumber evidence="1">3.4.13.19</ecNumber>
    </recommendedName>
</protein>
<dbReference type="AlphaFoldDB" id="A0A2S5B1S6"/>
<keyword evidence="1" id="KW-0862">Zinc</keyword>
<keyword evidence="1" id="KW-0378">Hydrolase</keyword>
<comment type="cofactor">
    <cofactor evidence="1">
        <name>Zn(2+)</name>
        <dbReference type="ChEBI" id="CHEBI:29105"/>
    </cofactor>
</comment>
<dbReference type="Gene3D" id="3.20.20.140">
    <property type="entry name" value="Metal-dependent hydrolases"/>
    <property type="match status" value="1"/>
</dbReference>
<dbReference type="Pfam" id="PF01244">
    <property type="entry name" value="Peptidase_M19"/>
    <property type="match status" value="1"/>
</dbReference>
<dbReference type="PANTHER" id="PTHR10443">
    <property type="entry name" value="MICROSOMAL DIPEPTIDASE"/>
    <property type="match status" value="1"/>
</dbReference>
<dbReference type="STRING" id="741276.A0A2S5B1S6"/>
<keyword evidence="1" id="KW-0645">Protease</keyword>
<reference evidence="2 3" key="1">
    <citation type="journal article" date="2018" name="Front. Microbiol.">
        <title>Prospects for Fungal Bioremediation of Acidic Radioactive Waste Sites: Characterization and Genome Sequence of Rhodotorula taiwanensis MD1149.</title>
        <authorList>
            <person name="Tkavc R."/>
            <person name="Matrosova V.Y."/>
            <person name="Grichenko O.E."/>
            <person name="Gostincar C."/>
            <person name="Volpe R.P."/>
            <person name="Klimenkova P."/>
            <person name="Gaidamakova E.K."/>
            <person name="Zhou C.E."/>
            <person name="Stewart B.J."/>
            <person name="Lyman M.G."/>
            <person name="Malfatti S.A."/>
            <person name="Rubinfeld B."/>
            <person name="Courtot M."/>
            <person name="Singh J."/>
            <person name="Dalgard C.L."/>
            <person name="Hamilton T."/>
            <person name="Frey K.G."/>
            <person name="Gunde-Cimerman N."/>
            <person name="Dugan L."/>
            <person name="Daly M.J."/>
        </authorList>
    </citation>
    <scope>NUCLEOTIDE SEQUENCE [LARGE SCALE GENOMIC DNA]</scope>
    <source>
        <strain evidence="2 3">MD1149</strain>
    </source>
</reference>
<proteinExistence type="inferred from homology"/>
<keyword evidence="1" id="KW-0732">Signal</keyword>